<name>A0ABT8BJN3_9HYPH</name>
<evidence type="ECO:0000313" key="2">
    <source>
        <dbReference type="Proteomes" id="UP001224644"/>
    </source>
</evidence>
<organism evidence="1 2">
    <name type="scientific">Methylobacterium adhaesivum</name>
    <dbReference type="NCBI Taxonomy" id="333297"/>
    <lineage>
        <taxon>Bacteria</taxon>
        <taxon>Pseudomonadati</taxon>
        <taxon>Pseudomonadota</taxon>
        <taxon>Alphaproteobacteria</taxon>
        <taxon>Hyphomicrobiales</taxon>
        <taxon>Methylobacteriaceae</taxon>
        <taxon>Methylobacterium</taxon>
    </lineage>
</organism>
<dbReference type="EMBL" id="JAUFPX010000017">
    <property type="protein sequence ID" value="MDN3592383.1"/>
    <property type="molecule type" value="Genomic_DNA"/>
</dbReference>
<sequence length="197" mass="22522">MSVLKQTLASLRLAVAIRYWHAARIILSQQSRDVEFMEPVGHLLSMAVELALKSYLLERGVTDREMGKQRIQHDLGAILRLCIQNNLHLGEQEVEMILVLRTAHLEHFHRYGPKAIGYAIVMANEKLALNILARVIDIISGDPRDLRHLHQRPHDLDWPLTEPTGEPVTLIRFNRMAAAAEDYAQQIEKLGEPHKRP</sequence>
<evidence type="ECO:0008006" key="3">
    <source>
        <dbReference type="Google" id="ProtNLM"/>
    </source>
</evidence>
<proteinExistence type="predicted"/>
<keyword evidence="2" id="KW-1185">Reference proteome</keyword>
<reference evidence="2" key="1">
    <citation type="journal article" date="2019" name="Int. J. Syst. Evol. Microbiol.">
        <title>The Global Catalogue of Microorganisms (GCM) 10K type strain sequencing project: providing services to taxonomists for standard genome sequencing and annotation.</title>
        <authorList>
            <consortium name="The Broad Institute Genomics Platform"/>
            <consortium name="The Broad Institute Genome Sequencing Center for Infectious Disease"/>
            <person name="Wu L."/>
            <person name="Ma J."/>
        </authorList>
    </citation>
    <scope>NUCLEOTIDE SEQUENCE [LARGE SCALE GENOMIC DNA]</scope>
    <source>
        <strain evidence="2">CECT 7069</strain>
    </source>
</reference>
<dbReference type="Proteomes" id="UP001224644">
    <property type="component" value="Unassembled WGS sequence"/>
</dbReference>
<accession>A0ABT8BJN3</accession>
<dbReference type="RefSeq" id="WP_238226902.1">
    <property type="nucleotide sequence ID" value="NZ_BPQD01000020.1"/>
</dbReference>
<comment type="caution">
    <text evidence="1">The sequence shown here is derived from an EMBL/GenBank/DDBJ whole genome shotgun (WGS) entry which is preliminary data.</text>
</comment>
<evidence type="ECO:0000313" key="1">
    <source>
        <dbReference type="EMBL" id="MDN3592383.1"/>
    </source>
</evidence>
<gene>
    <name evidence="1" type="ORF">QWZ12_17460</name>
</gene>
<protein>
    <recommendedName>
        <fullName evidence="3">HEPN domain-containing protein</fullName>
    </recommendedName>
</protein>